<dbReference type="EMBL" id="QTTT01000001">
    <property type="protein sequence ID" value="REF01174.1"/>
    <property type="molecule type" value="Genomic_DNA"/>
</dbReference>
<dbReference type="InterPro" id="IPR036388">
    <property type="entry name" value="WH-like_DNA-bd_sf"/>
</dbReference>
<evidence type="ECO:0000313" key="6">
    <source>
        <dbReference type="EMBL" id="REF01174.1"/>
    </source>
</evidence>
<gene>
    <name evidence="6" type="ORF">DFJ69_6774</name>
</gene>
<name>A0A3D9T474_9ACTN</name>
<dbReference type="InterPro" id="IPR002577">
    <property type="entry name" value="HTH_HxlR"/>
</dbReference>
<evidence type="ECO:0000256" key="3">
    <source>
        <dbReference type="ARBA" id="ARBA00023163"/>
    </source>
</evidence>
<evidence type="ECO:0000259" key="5">
    <source>
        <dbReference type="PROSITE" id="PS51118"/>
    </source>
</evidence>
<dbReference type="InterPro" id="IPR036390">
    <property type="entry name" value="WH_DNA-bd_sf"/>
</dbReference>
<keyword evidence="2" id="KW-0238">DNA-binding</keyword>
<dbReference type="AlphaFoldDB" id="A0A3D9T474"/>
<evidence type="ECO:0000256" key="1">
    <source>
        <dbReference type="ARBA" id="ARBA00023015"/>
    </source>
</evidence>
<keyword evidence="1" id="KW-0805">Transcription regulation</keyword>
<evidence type="ECO:0000256" key="4">
    <source>
        <dbReference type="SAM" id="MobiDB-lite"/>
    </source>
</evidence>
<dbReference type="PANTHER" id="PTHR33204:SF18">
    <property type="entry name" value="TRANSCRIPTIONAL REGULATORY PROTEIN"/>
    <property type="match status" value="1"/>
</dbReference>
<dbReference type="PROSITE" id="PS51118">
    <property type="entry name" value="HTH_HXLR"/>
    <property type="match status" value="1"/>
</dbReference>
<evidence type="ECO:0000256" key="2">
    <source>
        <dbReference type="ARBA" id="ARBA00023125"/>
    </source>
</evidence>
<feature type="compositionally biased region" description="Basic and acidic residues" evidence="4">
    <location>
        <begin position="143"/>
        <end position="159"/>
    </location>
</feature>
<dbReference type="Gene3D" id="1.10.10.10">
    <property type="entry name" value="Winged helix-like DNA-binding domain superfamily/Winged helix DNA-binding domain"/>
    <property type="match status" value="1"/>
</dbReference>
<sequence>MNRGVRLAGMALGKDYTGQDCSLARALEIVGERWTLLIVRDAFYGVRRFTDFQAHLDVPRAVLAARLQTLVEAGVLVKQGHDYVLTEMGRELWPGLHAFARWAERHVRAGVPTRLYLHAACGGRLDPDGTCPECGGVVPPQDVETRPSADRVPLRDDPVTRALGRPRRLLEPLEPSESPEP</sequence>
<dbReference type="SUPFAM" id="SSF46785">
    <property type="entry name" value="Winged helix' DNA-binding domain"/>
    <property type="match status" value="1"/>
</dbReference>
<comment type="caution">
    <text evidence="6">The sequence shown here is derived from an EMBL/GenBank/DDBJ whole genome shotgun (WGS) entry which is preliminary data.</text>
</comment>
<accession>A0A3D9T474</accession>
<keyword evidence="3" id="KW-0804">Transcription</keyword>
<evidence type="ECO:0000313" key="7">
    <source>
        <dbReference type="Proteomes" id="UP000256661"/>
    </source>
</evidence>
<dbReference type="Proteomes" id="UP000256661">
    <property type="component" value="Unassembled WGS sequence"/>
</dbReference>
<proteinExistence type="predicted"/>
<feature type="domain" description="HTH hxlR-type" evidence="5">
    <location>
        <begin position="21"/>
        <end position="111"/>
    </location>
</feature>
<keyword evidence="7" id="KW-1185">Reference proteome</keyword>
<reference evidence="6 7" key="1">
    <citation type="submission" date="2018-08" db="EMBL/GenBank/DDBJ databases">
        <title>Sequencing the genomes of 1000 actinobacteria strains.</title>
        <authorList>
            <person name="Klenk H.-P."/>
        </authorList>
    </citation>
    <scope>NUCLEOTIDE SEQUENCE [LARGE SCALE GENOMIC DNA]</scope>
    <source>
        <strain evidence="6 7">DSM 43927</strain>
    </source>
</reference>
<feature type="region of interest" description="Disordered" evidence="4">
    <location>
        <begin position="138"/>
        <end position="181"/>
    </location>
</feature>
<dbReference type="GO" id="GO:0003677">
    <property type="term" value="F:DNA binding"/>
    <property type="evidence" value="ECO:0007669"/>
    <property type="project" value="UniProtKB-KW"/>
</dbReference>
<dbReference type="Pfam" id="PF01638">
    <property type="entry name" value="HxlR"/>
    <property type="match status" value="1"/>
</dbReference>
<protein>
    <submittedName>
        <fullName evidence="6">HxlR family transcriptional regulator</fullName>
    </submittedName>
</protein>
<feature type="compositionally biased region" description="Low complexity" evidence="4">
    <location>
        <begin position="172"/>
        <end position="181"/>
    </location>
</feature>
<dbReference type="PANTHER" id="PTHR33204">
    <property type="entry name" value="TRANSCRIPTIONAL REGULATOR, MARR FAMILY"/>
    <property type="match status" value="1"/>
</dbReference>
<organism evidence="6 7">
    <name type="scientific">Thermomonospora umbrina</name>
    <dbReference type="NCBI Taxonomy" id="111806"/>
    <lineage>
        <taxon>Bacteria</taxon>
        <taxon>Bacillati</taxon>
        <taxon>Actinomycetota</taxon>
        <taxon>Actinomycetes</taxon>
        <taxon>Streptosporangiales</taxon>
        <taxon>Thermomonosporaceae</taxon>
        <taxon>Thermomonospora</taxon>
    </lineage>
</organism>